<dbReference type="EMBL" id="JACMSC010000006">
    <property type="protein sequence ID" value="KAG6519062.1"/>
    <property type="molecule type" value="Genomic_DNA"/>
</dbReference>
<evidence type="ECO:0000256" key="5">
    <source>
        <dbReference type="ARBA" id="ARBA00022840"/>
    </source>
</evidence>
<dbReference type="InterPro" id="IPR011009">
    <property type="entry name" value="Kinase-like_dom_sf"/>
</dbReference>
<name>A0A8J5LHA1_ZINOF</name>
<gene>
    <name evidence="6" type="ORF">ZIOFF_022551</name>
</gene>
<protein>
    <recommendedName>
        <fullName evidence="8">Protein kinase domain-containing protein</fullName>
    </recommendedName>
</protein>
<proteinExistence type="inferred from homology"/>
<keyword evidence="5" id="KW-0067">ATP-binding</keyword>
<keyword evidence="3" id="KW-0547">Nucleotide-binding</keyword>
<dbReference type="SUPFAM" id="SSF56112">
    <property type="entry name" value="Protein kinase-like (PK-like)"/>
    <property type="match status" value="1"/>
</dbReference>
<keyword evidence="2" id="KW-0808">Transferase</keyword>
<keyword evidence="4" id="KW-0418">Kinase</keyword>
<dbReference type="Proteomes" id="UP000734854">
    <property type="component" value="Unassembled WGS sequence"/>
</dbReference>
<dbReference type="GO" id="GO:0005524">
    <property type="term" value="F:ATP binding"/>
    <property type="evidence" value="ECO:0007669"/>
    <property type="project" value="UniProtKB-KW"/>
</dbReference>
<organism evidence="6 7">
    <name type="scientific">Zingiber officinale</name>
    <name type="common">Ginger</name>
    <name type="synonym">Amomum zingiber</name>
    <dbReference type="NCBI Taxonomy" id="94328"/>
    <lineage>
        <taxon>Eukaryota</taxon>
        <taxon>Viridiplantae</taxon>
        <taxon>Streptophyta</taxon>
        <taxon>Embryophyta</taxon>
        <taxon>Tracheophyta</taxon>
        <taxon>Spermatophyta</taxon>
        <taxon>Magnoliopsida</taxon>
        <taxon>Liliopsida</taxon>
        <taxon>Zingiberales</taxon>
        <taxon>Zingiberaceae</taxon>
        <taxon>Zingiber</taxon>
    </lineage>
</organism>
<evidence type="ECO:0000313" key="7">
    <source>
        <dbReference type="Proteomes" id="UP000734854"/>
    </source>
</evidence>
<sequence length="136" mass="14918">MLLLCPLPLPVVSVHRDSALDWGLGSSLVISVGRPLPSPLETLCRAEGDQGNGKVAEPLALESVARRHTGALCAMKEVNIIPDDPKLAECLKQLEQEIKFLSQFKHSNIVQYYGMETCGRNLKHAEKKLSIEFGDP</sequence>
<evidence type="ECO:0000256" key="3">
    <source>
        <dbReference type="ARBA" id="ARBA00022741"/>
    </source>
</evidence>
<accession>A0A8J5LHA1</accession>
<evidence type="ECO:0000256" key="1">
    <source>
        <dbReference type="ARBA" id="ARBA00006529"/>
    </source>
</evidence>
<comment type="caution">
    <text evidence="6">The sequence shown here is derived from an EMBL/GenBank/DDBJ whole genome shotgun (WGS) entry which is preliminary data.</text>
</comment>
<dbReference type="AlphaFoldDB" id="A0A8J5LHA1"/>
<dbReference type="GO" id="GO:0005737">
    <property type="term" value="C:cytoplasm"/>
    <property type="evidence" value="ECO:0007669"/>
    <property type="project" value="TreeGrafter"/>
</dbReference>
<evidence type="ECO:0008006" key="8">
    <source>
        <dbReference type="Google" id="ProtNLM"/>
    </source>
</evidence>
<dbReference type="PANTHER" id="PTHR48016">
    <property type="entry name" value="MAP KINASE KINASE KINASE SSK2-RELATED-RELATED"/>
    <property type="match status" value="1"/>
</dbReference>
<evidence type="ECO:0000256" key="4">
    <source>
        <dbReference type="ARBA" id="ARBA00022777"/>
    </source>
</evidence>
<keyword evidence="7" id="KW-1185">Reference proteome</keyword>
<comment type="similarity">
    <text evidence="1">Belongs to the protein kinase superfamily. STE Ser/Thr protein kinase family. MAP kinase kinase kinase subfamily.</text>
</comment>
<dbReference type="Gene3D" id="3.30.200.20">
    <property type="entry name" value="Phosphorylase Kinase, domain 1"/>
    <property type="match status" value="1"/>
</dbReference>
<dbReference type="GO" id="GO:0004709">
    <property type="term" value="F:MAP kinase kinase kinase activity"/>
    <property type="evidence" value="ECO:0007669"/>
    <property type="project" value="TreeGrafter"/>
</dbReference>
<evidence type="ECO:0000256" key="2">
    <source>
        <dbReference type="ARBA" id="ARBA00022679"/>
    </source>
</evidence>
<reference evidence="6 7" key="1">
    <citation type="submission" date="2020-08" db="EMBL/GenBank/DDBJ databases">
        <title>Plant Genome Project.</title>
        <authorList>
            <person name="Zhang R.-G."/>
        </authorList>
    </citation>
    <scope>NUCLEOTIDE SEQUENCE [LARGE SCALE GENOMIC DNA]</scope>
    <source>
        <tissue evidence="6">Rhizome</tissue>
    </source>
</reference>
<evidence type="ECO:0000313" key="6">
    <source>
        <dbReference type="EMBL" id="KAG6519062.1"/>
    </source>
</evidence>
<dbReference type="InterPro" id="IPR050538">
    <property type="entry name" value="MAP_kinase_kinase_kinase"/>
</dbReference>
<dbReference type="PANTHER" id="PTHR48016:SF5">
    <property type="entry name" value="MITOGEN-ACTIVATED PROTEIN KINASE KINASE KINASE 5"/>
    <property type="match status" value="1"/>
</dbReference>